<feature type="compositionally biased region" description="Polar residues" evidence="6">
    <location>
        <begin position="317"/>
        <end position="327"/>
    </location>
</feature>
<keyword evidence="2 7" id="KW-0812">Transmembrane</keyword>
<comment type="caution">
    <text evidence="9">The sequence shown here is derived from an EMBL/GenBank/DDBJ whole genome shotgun (WGS) entry which is preliminary data.</text>
</comment>
<proteinExistence type="inferred from homology"/>
<dbReference type="Proteomes" id="UP001321760">
    <property type="component" value="Unassembled WGS sequence"/>
</dbReference>
<comment type="similarity">
    <text evidence="5">Belongs to the SAT4 family.</text>
</comment>
<keyword evidence="4 7" id="KW-0472">Membrane</keyword>
<comment type="subcellular location">
    <subcellularLocation>
        <location evidence="1">Membrane</location>
        <topology evidence="1">Multi-pass membrane protein</topology>
    </subcellularLocation>
</comment>
<evidence type="ECO:0000256" key="4">
    <source>
        <dbReference type="ARBA" id="ARBA00023136"/>
    </source>
</evidence>
<evidence type="ECO:0000256" key="6">
    <source>
        <dbReference type="SAM" id="MobiDB-lite"/>
    </source>
</evidence>
<keyword evidence="10" id="KW-1185">Reference proteome</keyword>
<protein>
    <recommendedName>
        <fullName evidence="8">Rhodopsin domain-containing protein</fullName>
    </recommendedName>
</protein>
<dbReference type="GO" id="GO:0016020">
    <property type="term" value="C:membrane"/>
    <property type="evidence" value="ECO:0007669"/>
    <property type="project" value="UniProtKB-SubCell"/>
</dbReference>
<evidence type="ECO:0000256" key="1">
    <source>
        <dbReference type="ARBA" id="ARBA00004141"/>
    </source>
</evidence>
<dbReference type="InterPro" id="IPR052337">
    <property type="entry name" value="SAT4-like"/>
</dbReference>
<dbReference type="AlphaFoldDB" id="A0AAV9GNS0"/>
<evidence type="ECO:0000256" key="3">
    <source>
        <dbReference type="ARBA" id="ARBA00022989"/>
    </source>
</evidence>
<reference evidence="9" key="2">
    <citation type="submission" date="2023-05" db="EMBL/GenBank/DDBJ databases">
        <authorList>
            <consortium name="Lawrence Berkeley National Laboratory"/>
            <person name="Steindorff A."/>
            <person name="Hensen N."/>
            <person name="Bonometti L."/>
            <person name="Westerberg I."/>
            <person name="Brannstrom I.O."/>
            <person name="Guillou S."/>
            <person name="Cros-Aarteil S."/>
            <person name="Calhoun S."/>
            <person name="Haridas S."/>
            <person name="Kuo A."/>
            <person name="Mondo S."/>
            <person name="Pangilinan J."/>
            <person name="Riley R."/>
            <person name="Labutti K."/>
            <person name="Andreopoulos B."/>
            <person name="Lipzen A."/>
            <person name="Chen C."/>
            <person name="Yanf M."/>
            <person name="Daum C."/>
            <person name="Ng V."/>
            <person name="Clum A."/>
            <person name="Ohm R."/>
            <person name="Martin F."/>
            <person name="Silar P."/>
            <person name="Natvig D."/>
            <person name="Lalanne C."/>
            <person name="Gautier V."/>
            <person name="Ament-Velasquez S.L."/>
            <person name="Kruys A."/>
            <person name="Hutchinson M.I."/>
            <person name="Powell A.J."/>
            <person name="Barry K."/>
            <person name="Miller A.N."/>
            <person name="Grigoriev I.V."/>
            <person name="Debuchy R."/>
            <person name="Gladieux P."/>
            <person name="Thoren M.H."/>
            <person name="Johannesson H."/>
        </authorList>
    </citation>
    <scope>NUCLEOTIDE SEQUENCE</scope>
    <source>
        <strain evidence="9">PSN243</strain>
    </source>
</reference>
<accession>A0AAV9GNS0</accession>
<feature type="domain" description="Rhodopsin" evidence="8">
    <location>
        <begin position="40"/>
        <end position="278"/>
    </location>
</feature>
<dbReference type="PANTHER" id="PTHR33048:SF123">
    <property type="entry name" value="INTEGRAL MEMBRANE PROTEIN"/>
    <property type="match status" value="1"/>
</dbReference>
<feature type="transmembrane region" description="Helical" evidence="7">
    <location>
        <begin position="23"/>
        <end position="44"/>
    </location>
</feature>
<feature type="transmembrane region" description="Helical" evidence="7">
    <location>
        <begin position="213"/>
        <end position="233"/>
    </location>
</feature>
<evidence type="ECO:0000256" key="7">
    <source>
        <dbReference type="SAM" id="Phobius"/>
    </source>
</evidence>
<feature type="region of interest" description="Disordered" evidence="6">
    <location>
        <begin position="317"/>
        <end position="361"/>
    </location>
</feature>
<dbReference type="InterPro" id="IPR049326">
    <property type="entry name" value="Rhodopsin_dom_fungi"/>
</dbReference>
<gene>
    <name evidence="9" type="ORF">QBC34DRAFT_402772</name>
</gene>
<feature type="transmembrane region" description="Helical" evidence="7">
    <location>
        <begin position="99"/>
        <end position="122"/>
    </location>
</feature>
<dbReference type="Pfam" id="PF20684">
    <property type="entry name" value="Fung_rhodopsin"/>
    <property type="match status" value="1"/>
</dbReference>
<sequence>MSTTNSSTPLDPARLQETRAPELIGALAVGPSVAFIFVAMRIYTRFVLVKKHFLEDYSILAALACAIAMSVFMGLTVIFGSGKHIEAVSAADLKEISRVGIGVIQFYALTHFFLKLSIMLQYYRVATLLWEKKLCFAIIALLTAGYVAILVVEMVRCVPFEAQWTPKYPGAVCINSTAFYFSAQGLNVVMDLIILFGPLVILRHSSAPIQQRLLFGIALAFGGAACIVSAFRLQTLLPSTTSKDPTWDKTPSGMYGVIEANLGITCACVVTLRPLFHKLRLSVSSLRTSLGTRTTTAKSMPRESRMRPSLYHITLSSGNKTQLSSDSSDLETREAGEGGKAVADHLDQNSEGKRDVEKASG</sequence>
<evidence type="ECO:0000313" key="10">
    <source>
        <dbReference type="Proteomes" id="UP001321760"/>
    </source>
</evidence>
<keyword evidence="3 7" id="KW-1133">Transmembrane helix</keyword>
<evidence type="ECO:0000256" key="2">
    <source>
        <dbReference type="ARBA" id="ARBA00022692"/>
    </source>
</evidence>
<organism evidence="9 10">
    <name type="scientific">Podospora aff. communis PSN243</name>
    <dbReference type="NCBI Taxonomy" id="3040156"/>
    <lineage>
        <taxon>Eukaryota</taxon>
        <taxon>Fungi</taxon>
        <taxon>Dikarya</taxon>
        <taxon>Ascomycota</taxon>
        <taxon>Pezizomycotina</taxon>
        <taxon>Sordariomycetes</taxon>
        <taxon>Sordariomycetidae</taxon>
        <taxon>Sordariales</taxon>
        <taxon>Podosporaceae</taxon>
        <taxon>Podospora</taxon>
    </lineage>
</organism>
<feature type="transmembrane region" description="Helical" evidence="7">
    <location>
        <begin position="178"/>
        <end position="201"/>
    </location>
</feature>
<evidence type="ECO:0000259" key="8">
    <source>
        <dbReference type="Pfam" id="PF20684"/>
    </source>
</evidence>
<feature type="compositionally biased region" description="Basic and acidic residues" evidence="6">
    <location>
        <begin position="330"/>
        <end position="361"/>
    </location>
</feature>
<evidence type="ECO:0000313" key="9">
    <source>
        <dbReference type="EMBL" id="KAK4450484.1"/>
    </source>
</evidence>
<evidence type="ECO:0000256" key="5">
    <source>
        <dbReference type="ARBA" id="ARBA00038359"/>
    </source>
</evidence>
<dbReference type="PANTHER" id="PTHR33048">
    <property type="entry name" value="PTH11-LIKE INTEGRAL MEMBRANE PROTEIN (AFU_ORTHOLOGUE AFUA_5G11245)"/>
    <property type="match status" value="1"/>
</dbReference>
<reference evidence="9" key="1">
    <citation type="journal article" date="2023" name="Mol. Phylogenet. Evol.">
        <title>Genome-scale phylogeny and comparative genomics of the fungal order Sordariales.</title>
        <authorList>
            <person name="Hensen N."/>
            <person name="Bonometti L."/>
            <person name="Westerberg I."/>
            <person name="Brannstrom I.O."/>
            <person name="Guillou S."/>
            <person name="Cros-Aarteil S."/>
            <person name="Calhoun S."/>
            <person name="Haridas S."/>
            <person name="Kuo A."/>
            <person name="Mondo S."/>
            <person name="Pangilinan J."/>
            <person name="Riley R."/>
            <person name="LaButti K."/>
            <person name="Andreopoulos B."/>
            <person name="Lipzen A."/>
            <person name="Chen C."/>
            <person name="Yan M."/>
            <person name="Daum C."/>
            <person name="Ng V."/>
            <person name="Clum A."/>
            <person name="Steindorff A."/>
            <person name="Ohm R.A."/>
            <person name="Martin F."/>
            <person name="Silar P."/>
            <person name="Natvig D.O."/>
            <person name="Lalanne C."/>
            <person name="Gautier V."/>
            <person name="Ament-Velasquez S.L."/>
            <person name="Kruys A."/>
            <person name="Hutchinson M.I."/>
            <person name="Powell A.J."/>
            <person name="Barry K."/>
            <person name="Miller A.N."/>
            <person name="Grigoriev I.V."/>
            <person name="Debuchy R."/>
            <person name="Gladieux P."/>
            <person name="Hiltunen Thoren M."/>
            <person name="Johannesson H."/>
        </authorList>
    </citation>
    <scope>NUCLEOTIDE SEQUENCE</scope>
    <source>
        <strain evidence="9">PSN243</strain>
    </source>
</reference>
<feature type="transmembrane region" description="Helical" evidence="7">
    <location>
        <begin position="134"/>
        <end position="158"/>
    </location>
</feature>
<name>A0AAV9GNS0_9PEZI</name>
<feature type="transmembrane region" description="Helical" evidence="7">
    <location>
        <begin position="253"/>
        <end position="272"/>
    </location>
</feature>
<feature type="transmembrane region" description="Helical" evidence="7">
    <location>
        <begin position="56"/>
        <end position="79"/>
    </location>
</feature>
<dbReference type="EMBL" id="MU865932">
    <property type="protein sequence ID" value="KAK4450484.1"/>
    <property type="molecule type" value="Genomic_DNA"/>
</dbReference>